<evidence type="ECO:0000256" key="1">
    <source>
        <dbReference type="SAM" id="Phobius"/>
    </source>
</evidence>
<accession>A0AAE3IJP6</accession>
<reference evidence="2" key="1">
    <citation type="submission" date="2022-10" db="EMBL/GenBank/DDBJ databases">
        <authorList>
            <person name="Kim H.S."/>
            <person name="Kim J.-S."/>
            <person name="Suh M.K."/>
            <person name="Eom M.K."/>
            <person name="Lee J.-S."/>
        </authorList>
    </citation>
    <scope>NUCLEOTIDE SEQUENCE</scope>
    <source>
        <strain evidence="2">LIP-5</strain>
    </source>
</reference>
<dbReference type="RefSeq" id="WP_263036521.1">
    <property type="nucleotide sequence ID" value="NZ_JAOTPL010000001.1"/>
</dbReference>
<name>A0AAE3IJP6_9BACT</name>
<dbReference type="EMBL" id="JAOTPL010000001">
    <property type="protein sequence ID" value="MCU7693033.1"/>
    <property type="molecule type" value="Genomic_DNA"/>
</dbReference>
<protein>
    <submittedName>
        <fullName evidence="2">DUF2752 domain-containing protein</fullName>
    </submittedName>
</protein>
<gene>
    <name evidence="2" type="ORF">OD355_00730</name>
</gene>
<dbReference type="Pfam" id="PF10825">
    <property type="entry name" value="DUF2752"/>
    <property type="match status" value="1"/>
</dbReference>
<keyword evidence="1" id="KW-0472">Membrane</keyword>
<feature type="transmembrane region" description="Helical" evidence="1">
    <location>
        <begin position="47"/>
        <end position="65"/>
    </location>
</feature>
<dbReference type="InterPro" id="IPR021215">
    <property type="entry name" value="DUF2752"/>
</dbReference>
<feature type="transmembrane region" description="Helical" evidence="1">
    <location>
        <begin position="77"/>
        <end position="95"/>
    </location>
</feature>
<dbReference type="Proteomes" id="UP001209317">
    <property type="component" value="Unassembled WGS sequence"/>
</dbReference>
<evidence type="ECO:0000313" key="2">
    <source>
        <dbReference type="EMBL" id="MCU7693033.1"/>
    </source>
</evidence>
<sequence>MFKRLADLLADNYMSCSFKEHTGLECTGCGMQRSIAALLNGDIAGSVHYYPAMLPILAMFGYLLLHLFFKFQHGAKALLVMFITNAFIITINYFLKLSPLFFH</sequence>
<dbReference type="AlphaFoldDB" id="A0AAE3IJP6"/>
<organism evidence="2 3">
    <name type="scientific">Haoranjiania flava</name>
    <dbReference type="NCBI Taxonomy" id="1856322"/>
    <lineage>
        <taxon>Bacteria</taxon>
        <taxon>Pseudomonadati</taxon>
        <taxon>Bacteroidota</taxon>
        <taxon>Chitinophagia</taxon>
        <taxon>Chitinophagales</taxon>
        <taxon>Chitinophagaceae</taxon>
        <taxon>Haoranjiania</taxon>
    </lineage>
</organism>
<keyword evidence="1" id="KW-1133">Transmembrane helix</keyword>
<comment type="caution">
    <text evidence="2">The sequence shown here is derived from an EMBL/GenBank/DDBJ whole genome shotgun (WGS) entry which is preliminary data.</text>
</comment>
<proteinExistence type="predicted"/>
<keyword evidence="3" id="KW-1185">Reference proteome</keyword>
<keyword evidence="1" id="KW-0812">Transmembrane</keyword>
<evidence type="ECO:0000313" key="3">
    <source>
        <dbReference type="Proteomes" id="UP001209317"/>
    </source>
</evidence>